<dbReference type="GO" id="GO:0003678">
    <property type="term" value="F:DNA helicase activity"/>
    <property type="evidence" value="ECO:0007669"/>
    <property type="project" value="InterPro"/>
</dbReference>
<evidence type="ECO:0000313" key="20">
    <source>
        <dbReference type="Proteomes" id="UP001175271"/>
    </source>
</evidence>
<dbReference type="GO" id="GO:0005524">
    <property type="term" value="F:ATP binding"/>
    <property type="evidence" value="ECO:0007669"/>
    <property type="project" value="UniProtKB-KW"/>
</dbReference>
<dbReference type="AlphaFoldDB" id="A0AA39LP45"/>
<keyword evidence="11" id="KW-0238">DNA-binding</keyword>
<reference evidence="19" key="1">
    <citation type="submission" date="2023-06" db="EMBL/GenBank/DDBJ databases">
        <title>Genomic analysis of the entomopathogenic nematode Steinernema hermaphroditum.</title>
        <authorList>
            <person name="Schwarz E.M."/>
            <person name="Heppert J.K."/>
            <person name="Baniya A."/>
            <person name="Schwartz H.T."/>
            <person name="Tan C.-H."/>
            <person name="Antoshechkin I."/>
            <person name="Sternberg P.W."/>
            <person name="Goodrich-Blair H."/>
            <person name="Dillman A.R."/>
        </authorList>
    </citation>
    <scope>NUCLEOTIDE SEQUENCE</scope>
    <source>
        <strain evidence="19">PS9179</strain>
        <tissue evidence="19">Whole animal</tissue>
    </source>
</reference>
<keyword evidence="6" id="KW-0378">Hydrolase</keyword>
<name>A0AA39LP45_9BILA</name>
<evidence type="ECO:0000256" key="2">
    <source>
        <dbReference type="ARBA" id="ARBA00022485"/>
    </source>
</evidence>
<comment type="subcellular location">
    <subcellularLocation>
        <location evidence="1">Nucleus</location>
    </subcellularLocation>
</comment>
<evidence type="ECO:0000256" key="13">
    <source>
        <dbReference type="ARBA" id="ARBA00023235"/>
    </source>
</evidence>
<evidence type="ECO:0008006" key="21">
    <source>
        <dbReference type="Google" id="ProtNLM"/>
    </source>
</evidence>
<organism evidence="19 20">
    <name type="scientific">Steinernema hermaphroditum</name>
    <dbReference type="NCBI Taxonomy" id="289476"/>
    <lineage>
        <taxon>Eukaryota</taxon>
        <taxon>Metazoa</taxon>
        <taxon>Ecdysozoa</taxon>
        <taxon>Nematoda</taxon>
        <taxon>Chromadorea</taxon>
        <taxon>Rhabditida</taxon>
        <taxon>Tylenchina</taxon>
        <taxon>Panagrolaimomorpha</taxon>
        <taxon>Strongyloidoidea</taxon>
        <taxon>Steinernematidae</taxon>
        <taxon>Steinernema</taxon>
    </lineage>
</organism>
<dbReference type="InterPro" id="IPR006554">
    <property type="entry name" value="Helicase-like_DEXD_c2"/>
</dbReference>
<protein>
    <recommendedName>
        <fullName evidence="21">Helicase ATP-binding domain-containing protein</fullName>
    </recommendedName>
</protein>
<dbReference type="CDD" id="cd18788">
    <property type="entry name" value="SF2_C_XPD"/>
    <property type="match status" value="1"/>
</dbReference>
<keyword evidence="2" id="KW-0004">4Fe-4S</keyword>
<dbReference type="InterPro" id="IPR010614">
    <property type="entry name" value="RAD3-like_helicase_DEAD"/>
</dbReference>
<feature type="region of interest" description="Disordered" evidence="16">
    <location>
        <begin position="1"/>
        <end position="30"/>
    </location>
</feature>
<evidence type="ECO:0000256" key="5">
    <source>
        <dbReference type="ARBA" id="ARBA00022763"/>
    </source>
</evidence>
<feature type="domain" description="Helicase ATP-binding" evidence="17">
    <location>
        <begin position="63"/>
        <end position="311"/>
    </location>
</feature>
<evidence type="ECO:0000256" key="10">
    <source>
        <dbReference type="ARBA" id="ARBA00023014"/>
    </source>
</evidence>
<dbReference type="CDD" id="cd17970">
    <property type="entry name" value="DEAHc_FancJ"/>
    <property type="match status" value="1"/>
</dbReference>
<dbReference type="Pfam" id="PF06733">
    <property type="entry name" value="DEAD_2"/>
    <property type="match status" value="1"/>
</dbReference>
<dbReference type="InterPro" id="IPR045028">
    <property type="entry name" value="DinG/Rad3-like"/>
</dbReference>
<evidence type="ECO:0000256" key="6">
    <source>
        <dbReference type="ARBA" id="ARBA00022801"/>
    </source>
</evidence>
<keyword evidence="5" id="KW-0227">DNA damage</keyword>
<keyword evidence="15" id="KW-0175">Coiled coil</keyword>
<dbReference type="PANTHER" id="PTHR11472:SF34">
    <property type="entry name" value="REGULATOR OF TELOMERE ELONGATION HELICASE 1"/>
    <property type="match status" value="1"/>
</dbReference>
<dbReference type="GO" id="GO:0010569">
    <property type="term" value="P:regulation of double-strand break repair via homologous recombination"/>
    <property type="evidence" value="ECO:0007669"/>
    <property type="project" value="TreeGrafter"/>
</dbReference>
<evidence type="ECO:0000259" key="18">
    <source>
        <dbReference type="PROSITE" id="PS51193"/>
    </source>
</evidence>
<keyword evidence="14" id="KW-0539">Nucleus</keyword>
<dbReference type="InterPro" id="IPR057498">
    <property type="entry name" value="Rtel1_ARCH"/>
</dbReference>
<dbReference type="InterPro" id="IPR006555">
    <property type="entry name" value="ATP-dep_Helicase_C"/>
</dbReference>
<keyword evidence="8" id="KW-0067">ATP-binding</keyword>
<evidence type="ECO:0000256" key="14">
    <source>
        <dbReference type="ARBA" id="ARBA00023242"/>
    </source>
</evidence>
<dbReference type="GO" id="GO:0005634">
    <property type="term" value="C:nucleus"/>
    <property type="evidence" value="ECO:0007669"/>
    <property type="project" value="UniProtKB-SubCell"/>
</dbReference>
<dbReference type="Gene3D" id="3.40.50.300">
    <property type="entry name" value="P-loop containing nucleotide triphosphate hydrolases"/>
    <property type="match status" value="2"/>
</dbReference>
<keyword evidence="13" id="KW-0413">Isomerase</keyword>
<feature type="region of interest" description="Disordered" evidence="16">
    <location>
        <begin position="960"/>
        <end position="982"/>
    </location>
</feature>
<dbReference type="EMBL" id="JAUCMV010000004">
    <property type="protein sequence ID" value="KAK0404225.1"/>
    <property type="molecule type" value="Genomic_DNA"/>
</dbReference>
<dbReference type="InterPro" id="IPR027417">
    <property type="entry name" value="P-loop_NTPase"/>
</dbReference>
<keyword evidence="4" id="KW-0547">Nucleotide-binding</keyword>
<evidence type="ECO:0000256" key="7">
    <source>
        <dbReference type="ARBA" id="ARBA00022806"/>
    </source>
</evidence>
<keyword evidence="12" id="KW-0234">DNA repair</keyword>
<dbReference type="GO" id="GO:0070182">
    <property type="term" value="F:DNA polymerase binding"/>
    <property type="evidence" value="ECO:0007669"/>
    <property type="project" value="TreeGrafter"/>
</dbReference>
<dbReference type="SMART" id="SM00488">
    <property type="entry name" value="DEXDc2"/>
    <property type="match status" value="1"/>
</dbReference>
<evidence type="ECO:0000256" key="4">
    <source>
        <dbReference type="ARBA" id="ARBA00022741"/>
    </source>
</evidence>
<dbReference type="GO" id="GO:0006281">
    <property type="term" value="P:DNA repair"/>
    <property type="evidence" value="ECO:0007669"/>
    <property type="project" value="UniProtKB-KW"/>
</dbReference>
<evidence type="ECO:0000256" key="3">
    <source>
        <dbReference type="ARBA" id="ARBA00022723"/>
    </source>
</evidence>
<dbReference type="PROSITE" id="PS51192">
    <property type="entry name" value="HELICASE_ATP_BIND_1"/>
    <property type="match status" value="1"/>
</dbReference>
<keyword evidence="9" id="KW-0408">Iron</keyword>
<keyword evidence="10" id="KW-0411">Iron-sulfur</keyword>
<comment type="caution">
    <text evidence="19">The sequence shown here is derived from an EMBL/GenBank/DDBJ whole genome shotgun (WGS) entry which is preliminary data.</text>
</comment>
<dbReference type="Pfam" id="PF13307">
    <property type="entry name" value="Helicase_C_2"/>
    <property type="match status" value="1"/>
</dbReference>
<dbReference type="GO" id="GO:0003677">
    <property type="term" value="F:DNA binding"/>
    <property type="evidence" value="ECO:0007669"/>
    <property type="project" value="UniProtKB-KW"/>
</dbReference>
<dbReference type="GO" id="GO:1904430">
    <property type="term" value="P:negative regulation of t-circle formation"/>
    <property type="evidence" value="ECO:0007669"/>
    <property type="project" value="TreeGrafter"/>
</dbReference>
<dbReference type="InterPro" id="IPR014013">
    <property type="entry name" value="Helic_SF1/SF2_ATP-bd_DinG/Rad3"/>
</dbReference>
<evidence type="ECO:0000259" key="17">
    <source>
        <dbReference type="PROSITE" id="PS51192"/>
    </source>
</evidence>
<dbReference type="GO" id="GO:0046872">
    <property type="term" value="F:metal ion binding"/>
    <property type="evidence" value="ECO:0007669"/>
    <property type="project" value="UniProtKB-KW"/>
</dbReference>
<proteinExistence type="predicted"/>
<accession>A0AA39LP45</accession>
<dbReference type="GO" id="GO:0045910">
    <property type="term" value="P:negative regulation of DNA recombination"/>
    <property type="evidence" value="ECO:0007669"/>
    <property type="project" value="TreeGrafter"/>
</dbReference>
<evidence type="ECO:0000256" key="8">
    <source>
        <dbReference type="ARBA" id="ARBA00022840"/>
    </source>
</evidence>
<dbReference type="PANTHER" id="PTHR11472">
    <property type="entry name" value="DNA REPAIR DEAD HELICASE RAD3/XP-D SUBFAMILY MEMBER"/>
    <property type="match status" value="1"/>
</dbReference>
<keyword evidence="20" id="KW-1185">Reference proteome</keyword>
<evidence type="ECO:0000256" key="1">
    <source>
        <dbReference type="ARBA" id="ARBA00004123"/>
    </source>
</evidence>
<dbReference type="FunFam" id="3.40.50.300:FF:001352">
    <property type="entry name" value="DNA repair helicase"/>
    <property type="match status" value="1"/>
</dbReference>
<feature type="domain" description="Helicase ATP-binding" evidence="18">
    <location>
        <begin position="41"/>
        <end position="321"/>
    </location>
</feature>
<evidence type="ECO:0000256" key="9">
    <source>
        <dbReference type="ARBA" id="ARBA00023004"/>
    </source>
</evidence>
<evidence type="ECO:0000256" key="15">
    <source>
        <dbReference type="SAM" id="Coils"/>
    </source>
</evidence>
<evidence type="ECO:0000313" key="19">
    <source>
        <dbReference type="EMBL" id="KAK0404225.1"/>
    </source>
</evidence>
<sequence>MPQDGSLGEQRGLEATGTGKGGSLSPGGLTTTKRMVTTRLHGIDVQFPYEPYECQNAFMEKVIEALNREENAALESPTGTGKTLSLLCSALAWLQNYKGRMGSVQAEQLALNIGSKDKGTRLAPQVIYASRTHSQLAQVVRELNKTTYKTLSVTTIASRDQLCIHEKVAKESDNKLKAHMCRALAGSHKCHYFNNWEKDSNVTEELYRKEGRALDIEDLVTTAKQYGHCPFYQSRSMKDDADLILLPYNYILDPRLRNSHKIQLKGNIVIFDEAHNLESVCEDSTSVCFSSTDLAHCMSEAQEVLKTVMEEIEAIREQKDNTTELFGQPASKNIEDELNVNDIAQMIILLEKILEEIDNLNLDRTKQEKRLEIEGRLFEGSEMAQLLERAGFRPEMREPISLLIDRIGQFLSKRAEAQGSVFAKTGKYLQEFASFVATVTADSYEGMQLQKDGTIAKIGNPSRNFYLYAEKNKESNKRTLNYWCFSAGVAMRFLQSRGVRSIIITSGTLSPLNHFISTMGIPFGITLENGHVATPDQICAGSLNMYFNYQKLDGTFENRSTPQYKEGIGTVIVRTVEVVPQGVLVFFPSYSQMMDLVSYWKTPKNGTTLYEKMLDKKKIFIEPRSKAASNAMFTEFDQEIRVNSGATMFAVVRGRMSEGIDFADTHCRAVVIVGIPYPPFKDTKVILKKHFLHEARTVHKVECLTPEAWYRTEGVRAVNQAIGRIIRHKNDFGAVILADPRYSRISRNDYPSWMRNSIKPYDSPGAFFDLIQRFFRDRGLACETSLRDLRQKYEASLAAQRLKADGLVTCRKRKVPQSFQSTDDEANKRYATELKGLYQNFSDASTADLETTAVNSAMKLYTNRKTDSNTTMKEDFVGRSDTSDLKQFFKSLQPRSEVPQPPKLVVKRTIKLKANSRVCDVNSPSIMKTSLDRYVSQGTSNDSQGVQEISSATCPSTSAAFTSSQIENQPPEKASSSSLPKSLSNDSVSSLLSLLPVYSLADYAKMIRKLPVKEQKSFVVAQMDYTKTSNLVKLLDSAHEILLPKHPDIYKGLFGFLQEAHKKSFAKRCSDLQLL</sequence>
<dbReference type="PROSITE" id="PS51193">
    <property type="entry name" value="HELICASE_ATP_BIND_2"/>
    <property type="match status" value="1"/>
</dbReference>
<dbReference type="GO" id="GO:0016818">
    <property type="term" value="F:hydrolase activity, acting on acid anhydrides, in phosphorus-containing anhydrides"/>
    <property type="evidence" value="ECO:0007669"/>
    <property type="project" value="InterPro"/>
</dbReference>
<gene>
    <name evidence="19" type="ORF">QR680_017351</name>
</gene>
<keyword evidence="7" id="KW-0347">Helicase</keyword>
<keyword evidence="3" id="KW-0479">Metal-binding</keyword>
<dbReference type="InterPro" id="IPR013020">
    <property type="entry name" value="Rad3/Chl1-like"/>
</dbReference>
<dbReference type="NCBIfam" id="TIGR00604">
    <property type="entry name" value="rad3"/>
    <property type="match status" value="1"/>
</dbReference>
<evidence type="ECO:0000256" key="16">
    <source>
        <dbReference type="SAM" id="MobiDB-lite"/>
    </source>
</evidence>
<dbReference type="SMART" id="SM00491">
    <property type="entry name" value="HELICc2"/>
    <property type="match status" value="1"/>
</dbReference>
<dbReference type="Proteomes" id="UP001175271">
    <property type="component" value="Unassembled WGS sequence"/>
</dbReference>
<evidence type="ECO:0000256" key="12">
    <source>
        <dbReference type="ARBA" id="ARBA00023204"/>
    </source>
</evidence>
<evidence type="ECO:0000256" key="11">
    <source>
        <dbReference type="ARBA" id="ARBA00023125"/>
    </source>
</evidence>
<dbReference type="Pfam" id="PF23109">
    <property type="entry name" value="ARCH_RTEL1"/>
    <property type="match status" value="1"/>
</dbReference>
<feature type="coiled-coil region" evidence="15">
    <location>
        <begin position="298"/>
        <end position="370"/>
    </location>
</feature>
<dbReference type="GO" id="GO:0051539">
    <property type="term" value="F:4 iron, 4 sulfur cluster binding"/>
    <property type="evidence" value="ECO:0007669"/>
    <property type="project" value="UniProtKB-KW"/>
</dbReference>
<dbReference type="GO" id="GO:0090657">
    <property type="term" value="P:telomeric loop disassembly"/>
    <property type="evidence" value="ECO:0007669"/>
    <property type="project" value="TreeGrafter"/>
</dbReference>
<dbReference type="SUPFAM" id="SSF52540">
    <property type="entry name" value="P-loop containing nucleoside triphosphate hydrolases"/>
    <property type="match status" value="1"/>
</dbReference>
<dbReference type="InterPro" id="IPR014001">
    <property type="entry name" value="Helicase_ATP-bd"/>
</dbReference>